<dbReference type="RefSeq" id="WP_001831663.1">
    <property type="nucleotide sequence ID" value="NC_004461.1"/>
</dbReference>
<evidence type="ECO:0008006" key="4">
    <source>
        <dbReference type="Google" id="ProtNLM"/>
    </source>
</evidence>
<organism evidence="2 3">
    <name type="scientific">Staphylococcus epidermidis (strain ATCC 12228 / FDA PCI 1200)</name>
    <dbReference type="NCBI Taxonomy" id="176280"/>
    <lineage>
        <taxon>Bacteria</taxon>
        <taxon>Bacillati</taxon>
        <taxon>Bacillota</taxon>
        <taxon>Bacilli</taxon>
        <taxon>Bacillales</taxon>
        <taxon>Staphylococcaceae</taxon>
        <taxon>Staphylococcus</taxon>
    </lineage>
</organism>
<accession>A0A0H2VFN4</accession>
<dbReference type="Pfam" id="PF09819">
    <property type="entry name" value="ABC_cobalt"/>
    <property type="match status" value="1"/>
</dbReference>
<feature type="transmembrane region" description="Helical" evidence="1">
    <location>
        <begin position="12"/>
        <end position="31"/>
    </location>
</feature>
<protein>
    <recommendedName>
        <fullName evidence="4">Thiamine ABC transporter permease</fullName>
    </recommendedName>
</protein>
<dbReference type="GeneID" id="50019085"/>
<keyword evidence="1" id="KW-0472">Membrane</keyword>
<evidence type="ECO:0000256" key="1">
    <source>
        <dbReference type="SAM" id="Phobius"/>
    </source>
</evidence>
<reference evidence="2 3" key="1">
    <citation type="journal article" date="2003" name="Mol. Microbiol.">
        <title>Genome-based analysis of virulence genes in a non-biofilm-forming Staphylococcus epidermidis strain (ATCC 12228).</title>
        <authorList>
            <person name="Zhang Y.Q."/>
            <person name="Ren S.X."/>
            <person name="Li H.L."/>
            <person name="Wang Y.X."/>
            <person name="Fu G."/>
            <person name="Yang J."/>
            <person name="Qin Z.Q."/>
            <person name="Miao Y.G."/>
            <person name="Wang W.Y."/>
            <person name="Chen R.S."/>
            <person name="Shen Y."/>
            <person name="Chen Z."/>
            <person name="Yuan Z.H."/>
            <person name="Zhao G.P."/>
            <person name="Qu D."/>
            <person name="Danchin A."/>
            <person name="Wen Y.M."/>
        </authorList>
    </citation>
    <scope>NUCLEOTIDE SEQUENCE [LARGE SCALE GENOMIC DNA]</scope>
    <source>
        <strain evidence="3">ATCC 12228 / FDA PCI 1200</strain>
    </source>
</reference>
<dbReference type="AlphaFoldDB" id="A0A0H2VFN4"/>
<name>A0A0H2VFN4_STAES</name>
<feature type="transmembrane region" description="Helical" evidence="1">
    <location>
        <begin position="113"/>
        <end position="134"/>
    </location>
</feature>
<feature type="transmembrane region" description="Helical" evidence="1">
    <location>
        <begin position="146"/>
        <end position="168"/>
    </location>
</feature>
<dbReference type="PIRSF" id="PIRSF037394">
    <property type="entry name" value="ABC_thiamine-permease_YkoE_prd"/>
    <property type="match status" value="1"/>
</dbReference>
<evidence type="ECO:0000313" key="2">
    <source>
        <dbReference type="EMBL" id="AAO04372.1"/>
    </source>
</evidence>
<keyword evidence="1" id="KW-0812">Transmembrane</keyword>
<dbReference type="InterPro" id="IPR017195">
    <property type="entry name" value="ABC_thiamin-permease_prd"/>
</dbReference>
<dbReference type="Proteomes" id="UP000001411">
    <property type="component" value="Chromosome"/>
</dbReference>
<proteinExistence type="predicted"/>
<dbReference type="EMBL" id="AE015929">
    <property type="protein sequence ID" value="AAO04372.1"/>
    <property type="molecule type" value="Genomic_DNA"/>
</dbReference>
<dbReference type="KEGG" id="sep:SE_0775"/>
<dbReference type="PATRIC" id="fig|176280.10.peg.747"/>
<evidence type="ECO:0000313" key="3">
    <source>
        <dbReference type="Proteomes" id="UP000001411"/>
    </source>
</evidence>
<sequence>MSKGLKLSEILVTVLISVVFAIIYNLWWFVYNIVQVAGIHLEQLTYGVWFMAAVVCYLIIPKPGIALLAEIAAGAGETIVMGKFDIPTIIYAILQGLACEIIFAIFKYKSRSAAVAMLAGLATALISFPVDYFYGYLNEVAGWNLLLFIVFRSISGIVLAGLVSYWIVKALDKTGVTKFFRPASQQDYDNL</sequence>
<feature type="transmembrane region" description="Helical" evidence="1">
    <location>
        <begin position="43"/>
        <end position="60"/>
    </location>
</feature>
<dbReference type="eggNOG" id="COG4721">
    <property type="taxonomic scope" value="Bacteria"/>
</dbReference>
<dbReference type="OrthoDB" id="8017424at2"/>
<keyword evidence="1" id="KW-1133">Transmembrane helix</keyword>
<feature type="transmembrane region" description="Helical" evidence="1">
    <location>
        <begin position="88"/>
        <end position="106"/>
    </location>
</feature>
<gene>
    <name evidence="2" type="ordered locus">SE_0775</name>
</gene>
<dbReference type="HOGENOM" id="CLU_089225_3_0_9"/>